<dbReference type="Pfam" id="PF08543">
    <property type="entry name" value="Phos_pyr_kin"/>
    <property type="match status" value="1"/>
</dbReference>
<keyword evidence="4" id="KW-0067">ATP-binding</keyword>
<dbReference type="GO" id="GO:0009228">
    <property type="term" value="P:thiamine biosynthetic process"/>
    <property type="evidence" value="ECO:0007669"/>
    <property type="project" value="InterPro"/>
</dbReference>
<dbReference type="PANTHER" id="PTHR20858:SF17">
    <property type="entry name" value="HYDROXYMETHYLPYRIMIDINE_PHOSPHOMETHYLPYRIMIDINE KINASE THI20-RELATED"/>
    <property type="match status" value="1"/>
</dbReference>
<dbReference type="GO" id="GO:0005829">
    <property type="term" value="C:cytosol"/>
    <property type="evidence" value="ECO:0007669"/>
    <property type="project" value="TreeGrafter"/>
</dbReference>
<evidence type="ECO:0000256" key="1">
    <source>
        <dbReference type="ARBA" id="ARBA00022679"/>
    </source>
</evidence>
<dbReference type="EC" id="2.7.4.7" evidence="6"/>
<reference evidence="6" key="1">
    <citation type="submission" date="2016-10" db="EMBL/GenBank/DDBJ databases">
        <authorList>
            <person name="de Groot N.N."/>
        </authorList>
    </citation>
    <scope>NUCLEOTIDE SEQUENCE</scope>
</reference>
<evidence type="ECO:0000256" key="4">
    <source>
        <dbReference type="ARBA" id="ARBA00022840"/>
    </source>
</evidence>
<dbReference type="EMBL" id="FPKX01000015">
    <property type="protein sequence ID" value="SFZ97686.1"/>
    <property type="molecule type" value="Genomic_DNA"/>
</dbReference>
<dbReference type="PANTHER" id="PTHR20858">
    <property type="entry name" value="PHOSPHOMETHYLPYRIMIDINE KINASE"/>
    <property type="match status" value="1"/>
</dbReference>
<dbReference type="AlphaFoldDB" id="A0A1W1ECF1"/>
<dbReference type="Gene3D" id="3.40.1190.20">
    <property type="match status" value="1"/>
</dbReference>
<evidence type="ECO:0000313" key="6">
    <source>
        <dbReference type="EMBL" id="SFZ97686.1"/>
    </source>
</evidence>
<organism evidence="6">
    <name type="scientific">hydrothermal vent metagenome</name>
    <dbReference type="NCBI Taxonomy" id="652676"/>
    <lineage>
        <taxon>unclassified sequences</taxon>
        <taxon>metagenomes</taxon>
        <taxon>ecological metagenomes</taxon>
    </lineage>
</organism>
<sequence length="271" mass="29007">MKTIKNFTPVVLTIAGADPYGGAGIQVDCKTIHALGAYALSTITAITAQNSKGVVAVEAVSPEMLKTQLDTLLKDIKVDAVKIGMLSNISLVEVVVDIIEKYKLPNVVLDPVFISSSGKMLLEAGAIEIMVKKLFPLCKLITPNLDETNMLLGTNYEGKISESVVMGKGLFKLGAGTVLLKGGHGAEYEAVDCLVEPSGVSCFSSPRVETTHTHGTGCLLSSAIATNLAHGYTLKKSVEISKKFLHNKLEQSSSLKFNYCNSEEIRREAIF</sequence>
<dbReference type="FunFam" id="3.40.1190.20:FF:000003">
    <property type="entry name" value="Phosphomethylpyrimidine kinase ThiD"/>
    <property type="match status" value="1"/>
</dbReference>
<dbReference type="InterPro" id="IPR004399">
    <property type="entry name" value="HMP/HMP-P_kinase_dom"/>
</dbReference>
<dbReference type="GO" id="GO:0008902">
    <property type="term" value="F:hydroxymethylpyrimidine kinase activity"/>
    <property type="evidence" value="ECO:0007669"/>
    <property type="project" value="TreeGrafter"/>
</dbReference>
<dbReference type="CDD" id="cd01169">
    <property type="entry name" value="HMPP_kinase"/>
    <property type="match status" value="1"/>
</dbReference>
<keyword evidence="1 6" id="KW-0808">Transferase</keyword>
<evidence type="ECO:0000256" key="3">
    <source>
        <dbReference type="ARBA" id="ARBA00022777"/>
    </source>
</evidence>
<dbReference type="NCBIfam" id="TIGR00097">
    <property type="entry name" value="HMP-P_kinase"/>
    <property type="match status" value="1"/>
</dbReference>
<proteinExistence type="predicted"/>
<keyword evidence="3 6" id="KW-0418">Kinase</keyword>
<dbReference type="SUPFAM" id="SSF53613">
    <property type="entry name" value="Ribokinase-like"/>
    <property type="match status" value="1"/>
</dbReference>
<dbReference type="GO" id="GO:0008972">
    <property type="term" value="F:phosphomethylpyrimidine kinase activity"/>
    <property type="evidence" value="ECO:0007669"/>
    <property type="project" value="UniProtKB-EC"/>
</dbReference>
<protein>
    <submittedName>
        <fullName evidence="6">Hydroxymethylpyrimidine phosphate kinase ThiD</fullName>
        <ecNumber evidence="6">2.7.4.7</ecNumber>
    </submittedName>
</protein>
<accession>A0A1W1ECF1</accession>
<name>A0A1W1ECF1_9ZZZZ</name>
<keyword evidence="2" id="KW-0547">Nucleotide-binding</keyword>
<dbReference type="InterPro" id="IPR029056">
    <property type="entry name" value="Ribokinase-like"/>
</dbReference>
<evidence type="ECO:0000256" key="2">
    <source>
        <dbReference type="ARBA" id="ARBA00022741"/>
    </source>
</evidence>
<evidence type="ECO:0000259" key="5">
    <source>
        <dbReference type="Pfam" id="PF08543"/>
    </source>
</evidence>
<feature type="domain" description="Pyridoxamine kinase/Phosphomethylpyrimidine kinase" evidence="5">
    <location>
        <begin position="18"/>
        <end position="255"/>
    </location>
</feature>
<dbReference type="InterPro" id="IPR013749">
    <property type="entry name" value="PM/HMP-P_kinase-1"/>
</dbReference>
<gene>
    <name evidence="6" type="ORF">MNB_SV-5-755</name>
</gene>
<dbReference type="GO" id="GO:0005524">
    <property type="term" value="F:ATP binding"/>
    <property type="evidence" value="ECO:0007669"/>
    <property type="project" value="UniProtKB-KW"/>
</dbReference>